<dbReference type="GO" id="GO:0003723">
    <property type="term" value="F:RNA binding"/>
    <property type="evidence" value="ECO:0007669"/>
    <property type="project" value="UniProtKB-UniRule"/>
</dbReference>
<dbReference type="SUPFAM" id="SSF54928">
    <property type="entry name" value="RNA-binding domain, RBD"/>
    <property type="match status" value="1"/>
</dbReference>
<gene>
    <name evidence="7" type="ORF">ORAREDHAP_LOCUS688</name>
</gene>
<dbReference type="CDD" id="cd12226">
    <property type="entry name" value="RRM_NOL8"/>
    <property type="match status" value="1"/>
</dbReference>
<protein>
    <recommendedName>
        <fullName evidence="6">RRM domain-containing protein</fullName>
    </recommendedName>
</protein>
<sequence>MRGFDKGGERELIEKISESPQSQSLVVENLQEKEEMEEEETQGDGGKKIRIHVGGLGGSVTEEDLHRMFGAGGNVEGVDIVRTKGRSFAYVDFLPSSDKSLSKLFTTYNGCSWKGGKMRLHKAKEHYLVRLKREWAEEAAQLPPADIKPSKSLLPSQESRTKQLRIFFPALRTVKALPFTGTGKHKYSFQRVQVPSLPVHFCDCEEHSVPSHLAPPAHQNQLCPGINEQELNMMNKVMDKLFQHEKNVSVSDAHQSRTCALPNRPHHELPVATAAEEDNLIINIVSSNQDEDKLSELQELRSSGTQTSKAEEPSENAVKAQKASINGPPKKKRKSLLGDYNNQNEFEDAIPGSKKNLPTHSKESGKFMGAQPDQQELGAQHVSWSQKSSWKQLVGHRGSSTFSVSHVLTGIASSTDQVQPKSVSSEVPHLVSKNQDLESNGNLEDQLCEAELVDGSGSSEVAHFDSKNQGLEGQLCEMELVDGCEPQPTMSIAVSNKSGRGASWRQQSSWTQLVSDNGASSFSIKQIVPGISFEEQFVPKPKSADAVSSTDRKHKEIVQQDKDNDNFTSGSSLGIGKGRDVLISSPETVVDNDGACAPDVEKNCDLTPKQVSAGNVEIGETCSFMRSASSLKEWTKIKAALSGSLKRKNIEN</sequence>
<keyword evidence="8" id="KW-1185">Reference proteome</keyword>
<dbReference type="PANTHER" id="PTHR23099">
    <property type="entry name" value="TRANSCRIPTIONAL REGULATOR"/>
    <property type="match status" value="1"/>
</dbReference>
<dbReference type="InterPro" id="IPR035979">
    <property type="entry name" value="RBD_domain_sf"/>
</dbReference>
<dbReference type="InterPro" id="IPR034138">
    <property type="entry name" value="NOP8_RRM"/>
</dbReference>
<dbReference type="InterPro" id="IPR000504">
    <property type="entry name" value="RRM_dom"/>
</dbReference>
<evidence type="ECO:0000313" key="7">
    <source>
        <dbReference type="EMBL" id="CAB4292365.1"/>
    </source>
</evidence>
<dbReference type="EMBL" id="CAEKKB010000001">
    <property type="protein sequence ID" value="CAB4292365.1"/>
    <property type="molecule type" value="Genomic_DNA"/>
</dbReference>
<feature type="region of interest" description="Disordered" evidence="5">
    <location>
        <begin position="1"/>
        <end position="49"/>
    </location>
</feature>
<name>A0A6J5VY22_PRUAR</name>
<evidence type="ECO:0000256" key="2">
    <source>
        <dbReference type="ARBA" id="ARBA00022884"/>
    </source>
</evidence>
<dbReference type="PROSITE" id="PS50102">
    <property type="entry name" value="RRM"/>
    <property type="match status" value="1"/>
</dbReference>
<dbReference type="AlphaFoldDB" id="A0A6J5VY22"/>
<dbReference type="OrthoDB" id="21643at2759"/>
<evidence type="ECO:0000256" key="5">
    <source>
        <dbReference type="SAM" id="MobiDB-lite"/>
    </source>
</evidence>
<reference evidence="8" key="1">
    <citation type="journal article" date="2020" name="Genome Biol.">
        <title>Gamete binning: chromosome-level and haplotype-resolved genome assembly enabled by high-throughput single-cell sequencing of gamete genomes.</title>
        <authorList>
            <person name="Campoy J.A."/>
            <person name="Sun H."/>
            <person name="Goel M."/>
            <person name="Jiao W.-B."/>
            <person name="Folz-Donahue K."/>
            <person name="Wang N."/>
            <person name="Rubio M."/>
            <person name="Liu C."/>
            <person name="Kukat C."/>
            <person name="Ruiz D."/>
            <person name="Huettel B."/>
            <person name="Schneeberger K."/>
        </authorList>
    </citation>
    <scope>NUCLEOTIDE SEQUENCE [LARGE SCALE GENOMIC DNA]</scope>
    <source>
        <strain evidence="8">cv. Rojo Pasion</strain>
    </source>
</reference>
<dbReference type="Pfam" id="PF00076">
    <property type="entry name" value="RRM_1"/>
    <property type="match status" value="1"/>
</dbReference>
<comment type="subcellular location">
    <subcellularLocation>
        <location evidence="1">Nucleus</location>
        <location evidence="1">Nucleolus</location>
    </subcellularLocation>
</comment>
<organism evidence="7 8">
    <name type="scientific">Prunus armeniaca</name>
    <name type="common">Apricot</name>
    <name type="synonym">Armeniaca vulgaris</name>
    <dbReference type="NCBI Taxonomy" id="36596"/>
    <lineage>
        <taxon>Eukaryota</taxon>
        <taxon>Viridiplantae</taxon>
        <taxon>Streptophyta</taxon>
        <taxon>Embryophyta</taxon>
        <taxon>Tracheophyta</taxon>
        <taxon>Spermatophyta</taxon>
        <taxon>Magnoliopsida</taxon>
        <taxon>eudicotyledons</taxon>
        <taxon>Gunneridae</taxon>
        <taxon>Pentapetalae</taxon>
        <taxon>rosids</taxon>
        <taxon>fabids</taxon>
        <taxon>Rosales</taxon>
        <taxon>Rosaceae</taxon>
        <taxon>Amygdaloideae</taxon>
        <taxon>Amygdaleae</taxon>
        <taxon>Prunus</taxon>
    </lineage>
</organism>
<dbReference type="InterPro" id="IPR012677">
    <property type="entry name" value="Nucleotide-bd_a/b_plait_sf"/>
</dbReference>
<feature type="compositionally biased region" description="Basic and acidic residues" evidence="5">
    <location>
        <begin position="1"/>
        <end position="17"/>
    </location>
</feature>
<evidence type="ECO:0000256" key="3">
    <source>
        <dbReference type="ARBA" id="ARBA00023242"/>
    </source>
</evidence>
<dbReference type="GO" id="GO:0005730">
    <property type="term" value="C:nucleolus"/>
    <property type="evidence" value="ECO:0007669"/>
    <property type="project" value="UniProtKB-SubCell"/>
</dbReference>
<accession>A0A6J5VY22</accession>
<keyword evidence="3" id="KW-0539">Nucleus</keyword>
<keyword evidence="2 4" id="KW-0694">RNA-binding</keyword>
<dbReference type="SMART" id="SM00360">
    <property type="entry name" value="RRM"/>
    <property type="match status" value="1"/>
</dbReference>
<evidence type="ECO:0000256" key="4">
    <source>
        <dbReference type="PROSITE-ProRule" id="PRU00176"/>
    </source>
</evidence>
<feature type="region of interest" description="Disordered" evidence="5">
    <location>
        <begin position="300"/>
        <end position="367"/>
    </location>
</feature>
<evidence type="ECO:0000256" key="1">
    <source>
        <dbReference type="ARBA" id="ARBA00004604"/>
    </source>
</evidence>
<evidence type="ECO:0000313" key="8">
    <source>
        <dbReference type="Proteomes" id="UP000507245"/>
    </source>
</evidence>
<evidence type="ECO:0000259" key="6">
    <source>
        <dbReference type="PROSITE" id="PS50102"/>
    </source>
</evidence>
<dbReference type="Proteomes" id="UP000507245">
    <property type="component" value="Unassembled WGS sequence"/>
</dbReference>
<feature type="domain" description="RRM" evidence="6">
    <location>
        <begin position="49"/>
        <end position="125"/>
    </location>
</feature>
<dbReference type="Gene3D" id="3.30.70.330">
    <property type="match status" value="1"/>
</dbReference>
<dbReference type="PANTHER" id="PTHR23099:SF0">
    <property type="entry name" value="GERM CELL NUCLEAR ACIDIC PROTEIN"/>
    <property type="match status" value="1"/>
</dbReference>
<proteinExistence type="predicted"/>